<dbReference type="OrthoDB" id="9795361at2"/>
<keyword evidence="4" id="KW-1185">Reference proteome</keyword>
<name>A0A1D2KNC1_BROTH</name>
<evidence type="ECO:0000313" key="3">
    <source>
        <dbReference type="EMBL" id="SPP26079.1"/>
    </source>
</evidence>
<dbReference type="Pfam" id="PF07537">
    <property type="entry name" value="CamS"/>
    <property type="match status" value="1"/>
</dbReference>
<organism evidence="2 4">
    <name type="scientific">Brochothrix thermosphacta</name>
    <name type="common">Microbacterium thermosphactum</name>
    <dbReference type="NCBI Taxonomy" id="2756"/>
    <lineage>
        <taxon>Bacteria</taxon>
        <taxon>Bacillati</taxon>
        <taxon>Bacillota</taxon>
        <taxon>Bacilli</taxon>
        <taxon>Bacillales</taxon>
        <taxon>Listeriaceae</taxon>
        <taxon>Brochothrix</taxon>
    </lineage>
</organism>
<evidence type="ECO:0000313" key="5">
    <source>
        <dbReference type="Proteomes" id="UP000270190"/>
    </source>
</evidence>
<reference evidence="3" key="3">
    <citation type="submission" date="2018-04" db="EMBL/GenBank/DDBJ databases">
        <authorList>
            <person name="Go L.Y."/>
            <person name="Mitchell J.A."/>
        </authorList>
    </citation>
    <scope>NUCLEOTIDE SEQUENCE</scope>
    <source>
        <strain evidence="3">BSAS1 3</strain>
    </source>
</reference>
<keyword evidence="1" id="KW-0732">Signal</keyword>
<dbReference type="KEGG" id="bths:CNY62_09080"/>
<reference evidence="2 4" key="1">
    <citation type="submission" date="2017-09" db="EMBL/GenBank/DDBJ databases">
        <title>Complete Genome Sequences of Two Strains of the Meat Spoilage Bacterium Brochothrix thermosphacta Isolated from Ground Chicken.</title>
        <authorList>
            <person name="Paoli G.C."/>
            <person name="Wijey C."/>
            <person name="Chen C.-Y."/>
            <person name="Nguyen L."/>
            <person name="Yan X."/>
            <person name="Irwin P.L."/>
        </authorList>
    </citation>
    <scope>NUCLEOTIDE SEQUENCE [LARGE SCALE GENOMIC DNA]</scope>
    <source>
        <strain evidence="2 4">BI</strain>
    </source>
</reference>
<gene>
    <name evidence="3" type="primary">yerH</name>
    <name evidence="3" type="ORF">BTBSAS_10260</name>
    <name evidence="2" type="ORF">CNY62_09080</name>
</gene>
<evidence type="ECO:0000256" key="1">
    <source>
        <dbReference type="SAM" id="SignalP"/>
    </source>
</evidence>
<evidence type="ECO:0000313" key="2">
    <source>
        <dbReference type="EMBL" id="ATF26529.1"/>
    </source>
</evidence>
<dbReference type="CDD" id="cd13440">
    <property type="entry name" value="CamS_repeat_2"/>
    <property type="match status" value="1"/>
</dbReference>
<dbReference type="PIRSF" id="PIRSF012509">
    <property type="entry name" value="CamS"/>
    <property type="match status" value="1"/>
</dbReference>
<dbReference type="Proteomes" id="UP000243591">
    <property type="component" value="Chromosome"/>
</dbReference>
<dbReference type="RefSeq" id="WP_029090588.1">
    <property type="nucleotide sequence ID" value="NZ_CBCPHX010000002.1"/>
</dbReference>
<protein>
    <submittedName>
        <fullName evidence="3">Putative lipoprotein</fullName>
    </submittedName>
</protein>
<dbReference type="EMBL" id="CP023483">
    <property type="protein sequence ID" value="ATF26529.1"/>
    <property type="molecule type" value="Genomic_DNA"/>
</dbReference>
<accession>A0A1D2KNC1</accession>
<sequence length="387" mass="43118">MKKLIILAAGLTLVLAGCAPQLSSEKAVKNDSSTSKKETQIVTKNNISSDYYRTILPYKESPTRGLIVSNLNTRFDINEMEIGLQRIATTKYNSEDYAFQEGQYLTKGTVTSWLNRKYSDKQLKEKKLSDSDNVGLNPVFNGNGTDRNPIYLAHILEQNYLENKGDTVKLNGVMIGLAMNSVDYYQKESYGATYSTPISKAKMKEEGQKMADTLITRMRQMKGLSDVPITIAIFAQNSKDAMVSGSYLSYATAKQGSSELGKWDDLDESFVLFPSDEAKSDHLDDYNWFKSFSADIQTYFSNFNGVIGRGFYEGKELKKITIDIPVNFFGEAEIVGFTQFATDMVAKHLPSSVDVEVNVTTTDNQANASLITRDAGSKTANVHIFDR</sequence>
<proteinExistence type="predicted"/>
<dbReference type="Gene3D" id="3.10.570.10">
    <property type="entry name" value="sex pheromone staph- cam373 precursor domain"/>
    <property type="match status" value="1"/>
</dbReference>
<feature type="signal peptide" evidence="1">
    <location>
        <begin position="1"/>
        <end position="19"/>
    </location>
</feature>
<dbReference type="AlphaFoldDB" id="A0A1D2KNC1"/>
<dbReference type="CDD" id="cd13441">
    <property type="entry name" value="CamS_repeat_1"/>
    <property type="match status" value="1"/>
</dbReference>
<dbReference type="InterPro" id="IPR011426">
    <property type="entry name" value="CamS"/>
</dbReference>
<evidence type="ECO:0000313" key="4">
    <source>
        <dbReference type="Proteomes" id="UP000243591"/>
    </source>
</evidence>
<feature type="chain" id="PRO_5038294787" evidence="1">
    <location>
        <begin position="20"/>
        <end position="387"/>
    </location>
</feature>
<dbReference type="PROSITE" id="PS51257">
    <property type="entry name" value="PROKAR_LIPOPROTEIN"/>
    <property type="match status" value="1"/>
</dbReference>
<dbReference type="GeneID" id="66536751"/>
<dbReference type="EMBL" id="OUNC01000001">
    <property type="protein sequence ID" value="SPP26079.1"/>
    <property type="molecule type" value="Genomic_DNA"/>
</dbReference>
<dbReference type="Proteomes" id="UP000270190">
    <property type="component" value="Unassembled WGS sequence"/>
</dbReference>
<reference evidence="5" key="2">
    <citation type="submission" date="2018-04" db="EMBL/GenBank/DDBJ databases">
        <authorList>
            <person name="Illikoud N."/>
        </authorList>
    </citation>
    <scope>NUCLEOTIDE SEQUENCE [LARGE SCALE GENOMIC DNA]</scope>
</reference>
<keyword evidence="3" id="KW-0449">Lipoprotein</keyword>
<dbReference type="STRING" id="2756.BFR44_08220"/>